<keyword evidence="2" id="KW-0548">Nucleotidyltransferase</keyword>
<evidence type="ECO:0000256" key="1">
    <source>
        <dbReference type="SAM" id="MobiDB-lite"/>
    </source>
</evidence>
<protein>
    <submittedName>
        <fullName evidence="2">Adenylyltransferase</fullName>
    </submittedName>
</protein>
<organism evidence="2 3">
    <name type="scientific">Agrococcus baldri</name>
    <dbReference type="NCBI Taxonomy" id="153730"/>
    <lineage>
        <taxon>Bacteria</taxon>
        <taxon>Bacillati</taxon>
        <taxon>Actinomycetota</taxon>
        <taxon>Actinomycetes</taxon>
        <taxon>Micrococcales</taxon>
        <taxon>Microbacteriaceae</taxon>
        <taxon>Agrococcus</taxon>
    </lineage>
</organism>
<dbReference type="AlphaFoldDB" id="A0AA87RDW3"/>
<keyword evidence="3" id="KW-1185">Reference proteome</keyword>
<dbReference type="RefSeq" id="WP_146792217.1">
    <property type="nucleotide sequence ID" value="NZ_BJUU01000001.1"/>
</dbReference>
<keyword evidence="2" id="KW-0808">Transferase</keyword>
<dbReference type="InterPro" id="IPR042099">
    <property type="entry name" value="ANL_N_sf"/>
</dbReference>
<dbReference type="InterPro" id="IPR053158">
    <property type="entry name" value="CapK_Type1_Caps_Biosynth"/>
</dbReference>
<proteinExistence type="predicted"/>
<dbReference type="Gene3D" id="3.40.50.12780">
    <property type="entry name" value="N-terminal domain of ligase-like"/>
    <property type="match status" value="1"/>
</dbReference>
<gene>
    <name evidence="2" type="ORF">ABA31_01720</name>
</gene>
<dbReference type="SUPFAM" id="SSF56801">
    <property type="entry name" value="Acetyl-CoA synthetase-like"/>
    <property type="match status" value="1"/>
</dbReference>
<reference evidence="2 3" key="1">
    <citation type="submission" date="2019-07" db="EMBL/GenBank/DDBJ databases">
        <title>Whole genome shotgun sequence of Agrococcus baldri NBRC 103055.</title>
        <authorList>
            <person name="Hosoyama A."/>
            <person name="Uohara A."/>
            <person name="Ohji S."/>
            <person name="Ichikawa N."/>
        </authorList>
    </citation>
    <scope>NUCLEOTIDE SEQUENCE [LARGE SCALE GENOMIC DNA]</scope>
    <source>
        <strain evidence="2 3">NBRC 103055</strain>
    </source>
</reference>
<dbReference type="PANTHER" id="PTHR36932:SF1">
    <property type="entry name" value="CAPSULAR POLYSACCHARIDE BIOSYNTHESIS PROTEIN"/>
    <property type="match status" value="1"/>
</dbReference>
<feature type="region of interest" description="Disordered" evidence="1">
    <location>
        <begin position="97"/>
        <end position="117"/>
    </location>
</feature>
<dbReference type="GO" id="GO:0016779">
    <property type="term" value="F:nucleotidyltransferase activity"/>
    <property type="evidence" value="ECO:0007669"/>
    <property type="project" value="UniProtKB-KW"/>
</dbReference>
<feature type="compositionally biased region" description="Low complexity" evidence="1">
    <location>
        <begin position="103"/>
        <end position="114"/>
    </location>
</feature>
<dbReference type="Proteomes" id="UP000321749">
    <property type="component" value="Unassembled WGS sequence"/>
</dbReference>
<comment type="caution">
    <text evidence="2">The sequence shown here is derived from an EMBL/GenBank/DDBJ whole genome shotgun (WGS) entry which is preliminary data.</text>
</comment>
<evidence type="ECO:0000313" key="2">
    <source>
        <dbReference type="EMBL" id="GEK78821.1"/>
    </source>
</evidence>
<name>A0AA87RDW3_9MICO</name>
<dbReference type="EMBL" id="BJUU01000001">
    <property type="protein sequence ID" value="GEK78821.1"/>
    <property type="molecule type" value="Genomic_DNA"/>
</dbReference>
<sequence length="447" mass="49361">MSAIAETAFRAKLAVGGSSSAEALRAFAEADAMSPQRIEELSLRRAADHARFAMERSPFYRDLYRDHGFRPKDLSDPEAFTALPLVDKEMLREHGPSIRTDEATASTASTSRTGGSTGLPLHIQRDLRFPARALEWRLFSWWGVRPWDDRGIITRHMHQGTARIRHRLSWWPSRHIQLDAFRIDDAAAREFAARWQRVRPRFLLGYGGGVLDLARRLDRLGIELEPPRAVAVTAAPLTAGTRAELEAAFSAPVHDHYRSAEVPWLAGECPEHDGLHVFADVRRVEILDADDRPLPDGVEGSVVASDLTNRVFPVIRYRIGDISRMLRGTCACGRGLPRLGAIAGRSSDAVRLPDGTTIAGALGHIFDDAPLSVRQFEIVQGADGSVTLRCIPNRSDARAATVGIAAAERRLREALRGLVPVTVERVDEIPQVGGKMRFIRSDYKAAA</sequence>
<accession>A0AA87RDW3</accession>
<evidence type="ECO:0000313" key="3">
    <source>
        <dbReference type="Proteomes" id="UP000321749"/>
    </source>
</evidence>
<dbReference type="PANTHER" id="PTHR36932">
    <property type="entry name" value="CAPSULAR POLYSACCHARIDE BIOSYNTHESIS PROTEIN"/>
    <property type="match status" value="1"/>
</dbReference>